<dbReference type="AlphaFoldDB" id="A0A6J6ZV25"/>
<gene>
    <name evidence="1" type="ORF">UFOPK3139_00908</name>
</gene>
<dbReference type="EMBL" id="CAFABA010000027">
    <property type="protein sequence ID" value="CAB4824289.1"/>
    <property type="molecule type" value="Genomic_DNA"/>
</dbReference>
<evidence type="ECO:0000313" key="1">
    <source>
        <dbReference type="EMBL" id="CAB4824289.1"/>
    </source>
</evidence>
<proteinExistence type="predicted"/>
<protein>
    <submittedName>
        <fullName evidence="1">Unannotated protein</fullName>
    </submittedName>
</protein>
<name>A0A6J6ZV25_9ZZZZ</name>
<reference evidence="1" key="1">
    <citation type="submission" date="2020-05" db="EMBL/GenBank/DDBJ databases">
        <authorList>
            <person name="Chiriac C."/>
            <person name="Salcher M."/>
            <person name="Ghai R."/>
            <person name="Kavagutti S V."/>
        </authorList>
    </citation>
    <scope>NUCLEOTIDE SEQUENCE</scope>
</reference>
<organism evidence="1">
    <name type="scientific">freshwater metagenome</name>
    <dbReference type="NCBI Taxonomy" id="449393"/>
    <lineage>
        <taxon>unclassified sequences</taxon>
        <taxon>metagenomes</taxon>
        <taxon>ecological metagenomes</taxon>
    </lineage>
</organism>
<accession>A0A6J6ZV25</accession>
<sequence>MTQIAATSESSVVLLERVLRHVPLEQLFATNGPYWNQGRYLTTAGAASQMPGGVSSTVGVPWYRQDWALGGHALVEGVDALLGYEPFADAARAVFGGEIVRPHTLYANVQLPAVGTDFGHIDVPEFRGVTRDRHPVALLHLMNRSRLFTAWQLDICTAVTWLWDGPRGDFVLWVDGPQSSPKRYGPPLTGCAVISDNDRVFHAVGDFASPHGPDPSDLTPTSEVHVVGERFELRHGSEVRGAWSRGAVRRSLSWKAYVFADAHAASVFDEHFDDLDEARVLRIFASELDARGVARPAKLAIDDSLISTLAAIWPKTVPVQG</sequence>